<evidence type="ECO:0000313" key="11">
    <source>
        <dbReference type="EMBL" id="SDJ09394.1"/>
    </source>
</evidence>
<keyword evidence="3" id="KW-0732">Signal</keyword>
<proteinExistence type="inferred from homology"/>
<evidence type="ECO:0000256" key="3">
    <source>
        <dbReference type="ARBA" id="ARBA00022729"/>
    </source>
</evidence>
<evidence type="ECO:0000256" key="2">
    <source>
        <dbReference type="ARBA" id="ARBA00022670"/>
    </source>
</evidence>
<evidence type="ECO:0000256" key="1">
    <source>
        <dbReference type="ARBA" id="ARBA00007664"/>
    </source>
</evidence>
<dbReference type="AlphaFoldDB" id="A0A1G8QXC8"/>
<feature type="disulfide bond" evidence="9">
    <location>
        <begin position="226"/>
        <end position="242"/>
    </location>
</feature>
<dbReference type="PIRSF" id="PIRSF001134">
    <property type="entry name" value="Streptogrisin"/>
    <property type="match status" value="1"/>
</dbReference>
<keyword evidence="7 9" id="KW-1015">Disulfide bond</keyword>
<dbReference type="InterPro" id="IPR009003">
    <property type="entry name" value="Peptidase_S1_PA"/>
</dbReference>
<evidence type="ECO:0000256" key="9">
    <source>
        <dbReference type="PIRSR" id="PIRSR001134-2"/>
    </source>
</evidence>
<dbReference type="PRINTS" id="PR00861">
    <property type="entry name" value="ALYTICPTASE"/>
</dbReference>
<name>A0A1G8QXC8_9PSEU</name>
<dbReference type="EMBL" id="FNET01000001">
    <property type="protein sequence ID" value="SDJ09394.1"/>
    <property type="molecule type" value="Genomic_DNA"/>
</dbReference>
<feature type="domain" description="Peptidase S1A alpha-lytic prodomain" evidence="10">
    <location>
        <begin position="133"/>
        <end position="191"/>
    </location>
</feature>
<dbReference type="Proteomes" id="UP000199682">
    <property type="component" value="Unassembled WGS sequence"/>
</dbReference>
<evidence type="ECO:0000256" key="8">
    <source>
        <dbReference type="PIRSR" id="PIRSR001134-1"/>
    </source>
</evidence>
<feature type="disulfide bond" evidence="9">
    <location>
        <begin position="345"/>
        <end position="372"/>
    </location>
</feature>
<dbReference type="InterPro" id="IPR001316">
    <property type="entry name" value="Pept_S1A_streptogrisin"/>
</dbReference>
<dbReference type="InterPro" id="IPR035070">
    <property type="entry name" value="Streptogrisin_prodomain"/>
</dbReference>
<evidence type="ECO:0000256" key="6">
    <source>
        <dbReference type="ARBA" id="ARBA00023145"/>
    </source>
</evidence>
<comment type="similarity">
    <text evidence="1">Belongs to the peptidase S1 family.</text>
</comment>
<feature type="disulfide bond" evidence="9">
    <location>
        <begin position="309"/>
        <end position="319"/>
    </location>
</feature>
<dbReference type="CDD" id="cd21112">
    <property type="entry name" value="alphaLP-like"/>
    <property type="match status" value="1"/>
</dbReference>
<protein>
    <submittedName>
        <fullName evidence="11">Alpha-lytic protease prodomain-containing protein</fullName>
    </submittedName>
</protein>
<dbReference type="InterPro" id="IPR004236">
    <property type="entry name" value="Pept_S1_alpha_lytic"/>
</dbReference>
<dbReference type="InterPro" id="IPR043504">
    <property type="entry name" value="Peptidase_S1_PA_chymotrypsin"/>
</dbReference>
<feature type="active site" description="Charge relay system" evidence="8">
    <location>
        <position position="269"/>
    </location>
</feature>
<evidence type="ECO:0000256" key="4">
    <source>
        <dbReference type="ARBA" id="ARBA00022801"/>
    </source>
</evidence>
<dbReference type="Gene3D" id="2.40.10.10">
    <property type="entry name" value="Trypsin-like serine proteases"/>
    <property type="match status" value="2"/>
</dbReference>
<sequence length="397" mass="41341">MFVAVRNGAGGDPCTDKEKSMRFTMPRIVPALALVLVGSTFTVPAQASEKEMSPGLLTAMSSAFGLTEAQARLRLAKEQRASVIAPRAESEAGAALAGSWFDEAKNRLVVAVTDRTAARKVEATGAEAVVVGRSAGSMTAQKNRLDALSASGSVPSAVASWHPDPRTGTVVVNVEAGKQTAEVASFLDKARQLGSITVRTDGVQQPQPFAAGTVGGDPYYTGNVRCSIGFSVHGGYVTAGHCGGNGAAVYGWDRSYQGNFAGSSFPGNDYAWVRIGGGWWTVPVVLGWGRVPDALVRGSWEAPVGTSVCRSGSTTQWHCGVIQSRNETIRYAQGDVHQMAGTSVCAQGGDSGGSFITGDQAQGVTSGGYGNCTSGGRTWFQPINEILNVYGLRLHTA</sequence>
<reference evidence="12" key="1">
    <citation type="submission" date="2016-10" db="EMBL/GenBank/DDBJ databases">
        <authorList>
            <person name="Varghese N."/>
            <person name="Submissions S."/>
        </authorList>
    </citation>
    <scope>NUCLEOTIDE SEQUENCE [LARGE SCALE GENOMIC DNA]</scope>
    <source>
        <strain evidence="12">DSM 44796</strain>
    </source>
</reference>
<dbReference type="GO" id="GO:0005576">
    <property type="term" value="C:extracellular region"/>
    <property type="evidence" value="ECO:0007669"/>
    <property type="project" value="InterPro"/>
</dbReference>
<evidence type="ECO:0000256" key="5">
    <source>
        <dbReference type="ARBA" id="ARBA00022825"/>
    </source>
</evidence>
<organism evidence="11 12">
    <name type="scientific">Lentzea albidocapillata subsp. violacea</name>
    <dbReference type="NCBI Taxonomy" id="128104"/>
    <lineage>
        <taxon>Bacteria</taxon>
        <taxon>Bacillati</taxon>
        <taxon>Actinomycetota</taxon>
        <taxon>Actinomycetes</taxon>
        <taxon>Pseudonocardiales</taxon>
        <taxon>Pseudonocardiaceae</taxon>
        <taxon>Lentzea</taxon>
    </lineage>
</organism>
<evidence type="ECO:0000256" key="7">
    <source>
        <dbReference type="ARBA" id="ARBA00023157"/>
    </source>
</evidence>
<dbReference type="GO" id="GO:0006508">
    <property type="term" value="P:proteolysis"/>
    <property type="evidence" value="ECO:0007669"/>
    <property type="project" value="UniProtKB-KW"/>
</dbReference>
<feature type="active site" description="Charge relay system" evidence="8">
    <location>
        <position position="241"/>
    </location>
</feature>
<keyword evidence="2 11" id="KW-0645">Protease</keyword>
<dbReference type="SUPFAM" id="SSF50494">
    <property type="entry name" value="Trypsin-like serine proteases"/>
    <property type="match status" value="1"/>
</dbReference>
<dbReference type="Pfam" id="PF02983">
    <property type="entry name" value="Pro_Al_protease"/>
    <property type="match status" value="1"/>
</dbReference>
<evidence type="ECO:0000259" key="10">
    <source>
        <dbReference type="Pfam" id="PF02983"/>
    </source>
</evidence>
<feature type="active site" description="Charge relay system" evidence="8">
    <location>
        <position position="351"/>
    </location>
</feature>
<evidence type="ECO:0000313" key="12">
    <source>
        <dbReference type="Proteomes" id="UP000199682"/>
    </source>
</evidence>
<keyword evidence="6" id="KW-0865">Zymogen</keyword>
<gene>
    <name evidence="11" type="ORF">SAMN04488074_101490</name>
</gene>
<keyword evidence="4" id="KW-0378">Hydrolase</keyword>
<dbReference type="GO" id="GO:0004252">
    <property type="term" value="F:serine-type endopeptidase activity"/>
    <property type="evidence" value="ECO:0007669"/>
    <property type="project" value="InterPro"/>
</dbReference>
<dbReference type="Gene3D" id="3.30.300.50">
    <property type="match status" value="2"/>
</dbReference>
<keyword evidence="5" id="KW-0720">Serine protease</keyword>
<accession>A0A1G8QXC8</accession>